<dbReference type="Pfam" id="PF00636">
    <property type="entry name" value="Ribonuclease_3"/>
    <property type="match status" value="1"/>
</dbReference>
<organism evidence="9 10">
    <name type="scientific">Enterocloster hominis</name>
    <name type="common">ex Hitch et al. 2024</name>
    <dbReference type="NCBI Taxonomy" id="1917870"/>
    <lineage>
        <taxon>Bacteria</taxon>
        <taxon>Bacillati</taxon>
        <taxon>Bacillota</taxon>
        <taxon>Clostridia</taxon>
        <taxon>Lachnospirales</taxon>
        <taxon>Lachnospiraceae</taxon>
        <taxon>Enterocloster</taxon>
    </lineage>
</organism>
<keyword evidence="6" id="KW-0460">Magnesium</keyword>
<comment type="cofactor">
    <cofactor evidence="6">
        <name>Mg(2+)</name>
        <dbReference type="ChEBI" id="CHEBI:18420"/>
    </cofactor>
</comment>
<keyword evidence="6" id="KW-0963">Cytoplasm</keyword>
<dbReference type="EMBL" id="JBBMFM010000014">
    <property type="protein sequence ID" value="MEQ2424562.1"/>
    <property type="molecule type" value="Genomic_DNA"/>
</dbReference>
<dbReference type="SUPFAM" id="SSF69065">
    <property type="entry name" value="RNase III domain-like"/>
    <property type="match status" value="1"/>
</dbReference>
<keyword evidence="10" id="KW-1185">Reference proteome</keyword>
<accession>A0ABV1D2E5</accession>
<comment type="similarity">
    <text evidence="6">Belongs to the MrnC RNase family.</text>
</comment>
<evidence type="ECO:0000256" key="6">
    <source>
        <dbReference type="HAMAP-Rule" id="MF_01468"/>
    </source>
</evidence>
<dbReference type="InterPro" id="IPR008226">
    <property type="entry name" value="Mini3_fam"/>
</dbReference>
<feature type="region of interest" description="Disordered" evidence="7">
    <location>
        <begin position="154"/>
        <end position="181"/>
    </location>
</feature>
<evidence type="ECO:0000256" key="5">
    <source>
        <dbReference type="ARBA" id="ARBA00022801"/>
    </source>
</evidence>
<reference evidence="9 10" key="1">
    <citation type="submission" date="2024-03" db="EMBL/GenBank/DDBJ databases">
        <title>Human intestinal bacterial collection.</title>
        <authorList>
            <person name="Pauvert C."/>
            <person name="Hitch T.C.A."/>
            <person name="Clavel T."/>
        </authorList>
    </citation>
    <scope>NUCLEOTIDE SEQUENCE [LARGE SCALE GENOMIC DNA]</scope>
    <source>
        <strain evidence="9 10">CLA-SR-H021</strain>
    </source>
</reference>
<dbReference type="RefSeq" id="WP_040381307.1">
    <property type="nucleotide sequence ID" value="NZ_JBBMFM010000014.1"/>
</dbReference>
<keyword evidence="6" id="KW-0694">RNA-binding</keyword>
<comment type="subunit">
    <text evidence="6">Homodimer.</text>
</comment>
<evidence type="ECO:0000313" key="9">
    <source>
        <dbReference type="EMBL" id="MEQ2424562.1"/>
    </source>
</evidence>
<feature type="active site" evidence="6">
    <location>
        <position position="38"/>
    </location>
</feature>
<keyword evidence="4 6" id="KW-0255">Endonuclease</keyword>
<dbReference type="EC" id="3.1.26.-" evidence="6"/>
<comment type="caution">
    <text evidence="9">The sequence shown here is derived from an EMBL/GenBank/DDBJ whole genome shotgun (WGS) entry which is preliminary data.</text>
</comment>
<comment type="subcellular location">
    <subcellularLocation>
        <location evidence="6">Cytoplasm</location>
    </subcellularLocation>
</comment>
<keyword evidence="6" id="KW-0699">rRNA-binding</keyword>
<keyword evidence="3 6" id="KW-0540">Nuclease</keyword>
<evidence type="ECO:0000256" key="4">
    <source>
        <dbReference type="ARBA" id="ARBA00022759"/>
    </source>
</evidence>
<keyword evidence="2 6" id="KW-0698">rRNA processing</keyword>
<proteinExistence type="inferred from homology"/>
<name>A0ABV1D2E5_9FIRM</name>
<evidence type="ECO:0000256" key="1">
    <source>
        <dbReference type="ARBA" id="ARBA00022517"/>
    </source>
</evidence>
<dbReference type="PANTHER" id="PTHR34276:SF1">
    <property type="entry name" value="MINI-RIBONUCLEASE 3"/>
    <property type="match status" value="1"/>
</dbReference>
<keyword evidence="1 6" id="KW-0690">Ribosome biogenesis</keyword>
<feature type="compositionally biased region" description="Low complexity" evidence="7">
    <location>
        <begin position="167"/>
        <end position="181"/>
    </location>
</feature>
<dbReference type="Proteomes" id="UP001454086">
    <property type="component" value="Unassembled WGS sequence"/>
</dbReference>
<evidence type="ECO:0000313" key="10">
    <source>
        <dbReference type="Proteomes" id="UP001454086"/>
    </source>
</evidence>
<dbReference type="InterPro" id="IPR036389">
    <property type="entry name" value="RNase_III_sf"/>
</dbReference>
<dbReference type="HAMAP" id="MF_01468">
    <property type="entry name" value="RNase_Mini_III"/>
    <property type="match status" value="1"/>
</dbReference>
<evidence type="ECO:0000256" key="2">
    <source>
        <dbReference type="ARBA" id="ARBA00022552"/>
    </source>
</evidence>
<sequence length="181" mass="19884">MEESVTSVDFLTYYKQCMNLEPVDANMYSPLVLAYIGDAVYELMIRSRVVNHGSMQVNKMHKRSAGLVKAGTQAALIRAIEDLLTEEEHAVYKRGRNAKSVTTAKNASVIDYRTATGLEALAGWLFLKERYDRLVYLVSQGLIRLGELPGREDETAAMDGQAAQDRTAAGTGAGQETGDMT</sequence>
<feature type="domain" description="RNase III" evidence="8">
    <location>
        <begin position="32"/>
        <end position="128"/>
    </location>
</feature>
<evidence type="ECO:0000259" key="8">
    <source>
        <dbReference type="Pfam" id="PF00636"/>
    </source>
</evidence>
<protein>
    <recommendedName>
        <fullName evidence="6">Mini-ribonuclease 3</fullName>
        <shortName evidence="6">Mini-3</shortName>
        <shortName evidence="6">Mini-RNase 3</shortName>
        <ecNumber evidence="6">3.1.26.-</ecNumber>
    </recommendedName>
    <alternativeName>
        <fullName evidence="6">Mini-RNase III</fullName>
        <shortName evidence="6">Mini-III</shortName>
    </alternativeName>
</protein>
<dbReference type="Gene3D" id="1.10.1520.10">
    <property type="entry name" value="Ribonuclease III domain"/>
    <property type="match status" value="1"/>
</dbReference>
<evidence type="ECO:0000256" key="3">
    <source>
        <dbReference type="ARBA" id="ARBA00022722"/>
    </source>
</evidence>
<dbReference type="PANTHER" id="PTHR34276">
    <property type="entry name" value="MINI-RIBONUCLEASE 3"/>
    <property type="match status" value="1"/>
</dbReference>
<comment type="function">
    <text evidence="6">Involved in correct processing of both the 5' and 3' ends of 23S rRNA precursor. Processes 30S rRNA precursor transcript even in absence of ribonuclease 3 (Rnc); Rnc processes 30S rRNA into smaller rRNA precursors.</text>
</comment>
<evidence type="ECO:0000256" key="7">
    <source>
        <dbReference type="SAM" id="MobiDB-lite"/>
    </source>
</evidence>
<dbReference type="InterPro" id="IPR000999">
    <property type="entry name" value="RNase_III_dom"/>
</dbReference>
<keyword evidence="5 6" id="KW-0378">Hydrolase</keyword>
<gene>
    <name evidence="6" type="primary">mrnC</name>
    <name evidence="9" type="ORF">WMQ36_06205</name>
</gene>